<gene>
    <name evidence="1" type="ORF">M413DRAFT_195807</name>
</gene>
<evidence type="ECO:0000313" key="2">
    <source>
        <dbReference type="Proteomes" id="UP000053424"/>
    </source>
</evidence>
<proteinExistence type="predicted"/>
<dbReference type="Proteomes" id="UP000053424">
    <property type="component" value="Unassembled WGS sequence"/>
</dbReference>
<organism evidence="1 2">
    <name type="scientific">Hebeloma cylindrosporum</name>
    <dbReference type="NCBI Taxonomy" id="76867"/>
    <lineage>
        <taxon>Eukaryota</taxon>
        <taxon>Fungi</taxon>
        <taxon>Dikarya</taxon>
        <taxon>Basidiomycota</taxon>
        <taxon>Agaricomycotina</taxon>
        <taxon>Agaricomycetes</taxon>
        <taxon>Agaricomycetidae</taxon>
        <taxon>Agaricales</taxon>
        <taxon>Agaricineae</taxon>
        <taxon>Hymenogastraceae</taxon>
        <taxon>Hebeloma</taxon>
    </lineage>
</organism>
<dbReference type="EMBL" id="KN831786">
    <property type="protein sequence ID" value="KIM39214.1"/>
    <property type="molecule type" value="Genomic_DNA"/>
</dbReference>
<dbReference type="HOGENOM" id="CLU_1434596_0_0_1"/>
<name>A0A0C3C4N9_HEBCY</name>
<accession>A0A0C3C4N9</accession>
<keyword evidence="2" id="KW-1185">Reference proteome</keyword>
<evidence type="ECO:0000313" key="1">
    <source>
        <dbReference type="EMBL" id="KIM39214.1"/>
    </source>
</evidence>
<dbReference type="AlphaFoldDB" id="A0A0C3C4N9"/>
<reference evidence="2" key="2">
    <citation type="submission" date="2015-01" db="EMBL/GenBank/DDBJ databases">
        <title>Evolutionary Origins and Diversification of the Mycorrhizal Mutualists.</title>
        <authorList>
            <consortium name="DOE Joint Genome Institute"/>
            <consortium name="Mycorrhizal Genomics Consortium"/>
            <person name="Kohler A."/>
            <person name="Kuo A."/>
            <person name="Nagy L.G."/>
            <person name="Floudas D."/>
            <person name="Copeland A."/>
            <person name="Barry K.W."/>
            <person name="Cichocki N."/>
            <person name="Veneault-Fourrey C."/>
            <person name="LaButti K."/>
            <person name="Lindquist E.A."/>
            <person name="Lipzen A."/>
            <person name="Lundell T."/>
            <person name="Morin E."/>
            <person name="Murat C."/>
            <person name="Riley R."/>
            <person name="Ohm R."/>
            <person name="Sun H."/>
            <person name="Tunlid A."/>
            <person name="Henrissat B."/>
            <person name="Grigoriev I.V."/>
            <person name="Hibbett D.S."/>
            <person name="Martin F."/>
        </authorList>
    </citation>
    <scope>NUCLEOTIDE SEQUENCE [LARGE SCALE GENOMIC DNA]</scope>
    <source>
        <strain evidence="2">h7</strain>
    </source>
</reference>
<reference evidence="1 2" key="1">
    <citation type="submission" date="2014-04" db="EMBL/GenBank/DDBJ databases">
        <authorList>
            <consortium name="DOE Joint Genome Institute"/>
            <person name="Kuo A."/>
            <person name="Gay G."/>
            <person name="Dore J."/>
            <person name="Kohler A."/>
            <person name="Nagy L.G."/>
            <person name="Floudas D."/>
            <person name="Copeland A."/>
            <person name="Barry K.W."/>
            <person name="Cichocki N."/>
            <person name="Veneault-Fourrey C."/>
            <person name="LaButti K."/>
            <person name="Lindquist E.A."/>
            <person name="Lipzen A."/>
            <person name="Lundell T."/>
            <person name="Morin E."/>
            <person name="Murat C."/>
            <person name="Sun H."/>
            <person name="Tunlid A."/>
            <person name="Henrissat B."/>
            <person name="Grigoriev I.V."/>
            <person name="Hibbett D.S."/>
            <person name="Martin F."/>
            <person name="Nordberg H.P."/>
            <person name="Cantor M.N."/>
            <person name="Hua S.X."/>
        </authorList>
    </citation>
    <scope>NUCLEOTIDE SEQUENCE [LARGE SCALE GENOMIC DNA]</scope>
    <source>
        <strain evidence="2">h7</strain>
    </source>
</reference>
<protein>
    <submittedName>
        <fullName evidence="1">Uncharacterized protein</fullName>
    </submittedName>
</protein>
<sequence>MLWPSSLRTTSPVLTPTQIITRAQADEVIKVPTSGATLSNILSQRFGRSKAPVNQSEFQNIIRPAGPEPTLWPSLFGGTSNTLSPAQAIGRTSNARDEQVPTIETGPDISLQLPFANPPLRTQSMFSLGLPLARSIGPIFSVQSANAPTSGNTVPPQTGSYIKIDPSNHAILTSIQPASSNCQMNFSAK</sequence>